<evidence type="ECO:0000313" key="2">
    <source>
        <dbReference type="EMBL" id="KAJ8428632.1"/>
    </source>
</evidence>
<reference evidence="2" key="1">
    <citation type="submission" date="2022-04" db="EMBL/GenBank/DDBJ databases">
        <title>Carnegiea gigantea Genome sequencing and assembly v2.</title>
        <authorList>
            <person name="Copetti D."/>
            <person name="Sanderson M.J."/>
            <person name="Burquez A."/>
            <person name="Wojciechowski M.F."/>
        </authorList>
    </citation>
    <scope>NUCLEOTIDE SEQUENCE</scope>
    <source>
        <strain evidence="2">SGP5-SGP5p</strain>
        <tissue evidence="2">Aerial part</tissue>
    </source>
</reference>
<dbReference type="Proteomes" id="UP001153076">
    <property type="component" value="Unassembled WGS sequence"/>
</dbReference>
<name>A0A9Q1JPI9_9CARY</name>
<evidence type="ECO:0000256" key="1">
    <source>
        <dbReference type="SAM" id="MobiDB-lite"/>
    </source>
</evidence>
<accession>A0A9Q1JPI9</accession>
<evidence type="ECO:0000313" key="3">
    <source>
        <dbReference type="Proteomes" id="UP001153076"/>
    </source>
</evidence>
<proteinExistence type="predicted"/>
<sequence>MGGELEDGGDRRVTYEKGSRKCTMLEEGMGMEEVQRMVTEIIGNNLKIVVQFEVQLGDDNASRGDADVRIFLKGNDEHEYLYVGNSDGSKRRAQKVITSREGRTWNCDHGTVCGRSGRDRDDMVEKARKGAGVKKWASVHETDGCIGDHPQTRLRLGREIIELSDDNKISMASKDVGNDDVAAEGGEEGSKGRGLMKGVLIATPCGHSRVCKCKATTVS</sequence>
<feature type="region of interest" description="Disordered" evidence="1">
    <location>
        <begin position="171"/>
        <end position="191"/>
    </location>
</feature>
<gene>
    <name evidence="2" type="ORF">Cgig2_015750</name>
</gene>
<dbReference type="EMBL" id="JAKOGI010000987">
    <property type="protein sequence ID" value="KAJ8428632.1"/>
    <property type="molecule type" value="Genomic_DNA"/>
</dbReference>
<dbReference type="AlphaFoldDB" id="A0A9Q1JPI9"/>
<keyword evidence="3" id="KW-1185">Reference proteome</keyword>
<protein>
    <submittedName>
        <fullName evidence="2">Uncharacterized protein</fullName>
    </submittedName>
</protein>
<comment type="caution">
    <text evidence="2">The sequence shown here is derived from an EMBL/GenBank/DDBJ whole genome shotgun (WGS) entry which is preliminary data.</text>
</comment>
<organism evidence="2 3">
    <name type="scientific">Carnegiea gigantea</name>
    <dbReference type="NCBI Taxonomy" id="171969"/>
    <lineage>
        <taxon>Eukaryota</taxon>
        <taxon>Viridiplantae</taxon>
        <taxon>Streptophyta</taxon>
        <taxon>Embryophyta</taxon>
        <taxon>Tracheophyta</taxon>
        <taxon>Spermatophyta</taxon>
        <taxon>Magnoliopsida</taxon>
        <taxon>eudicotyledons</taxon>
        <taxon>Gunneridae</taxon>
        <taxon>Pentapetalae</taxon>
        <taxon>Caryophyllales</taxon>
        <taxon>Cactineae</taxon>
        <taxon>Cactaceae</taxon>
        <taxon>Cactoideae</taxon>
        <taxon>Echinocereeae</taxon>
        <taxon>Carnegiea</taxon>
    </lineage>
</organism>